<dbReference type="PANTHER" id="PTHR23504">
    <property type="entry name" value="MAJOR FACILITATOR SUPERFAMILY DOMAIN-CONTAINING PROTEIN 10"/>
    <property type="match status" value="1"/>
</dbReference>
<reference evidence="8" key="1">
    <citation type="journal article" date="2020" name="New Phytol.">
        <title>Comparative genomics reveals dynamic genome evolution in host specialist ectomycorrhizal fungi.</title>
        <authorList>
            <person name="Lofgren L.A."/>
            <person name="Nguyen N.H."/>
            <person name="Vilgalys R."/>
            <person name="Ruytinx J."/>
            <person name="Liao H.L."/>
            <person name="Branco S."/>
            <person name="Kuo A."/>
            <person name="LaButti K."/>
            <person name="Lipzen A."/>
            <person name="Andreopoulos W."/>
            <person name="Pangilinan J."/>
            <person name="Riley R."/>
            <person name="Hundley H."/>
            <person name="Na H."/>
            <person name="Barry K."/>
            <person name="Grigoriev I.V."/>
            <person name="Stajich J.E."/>
            <person name="Kennedy P.G."/>
        </authorList>
    </citation>
    <scope>NUCLEOTIDE SEQUENCE</scope>
    <source>
        <strain evidence="8">FC203</strain>
    </source>
</reference>
<keyword evidence="2" id="KW-0813">Transport</keyword>
<dbReference type="InterPro" id="IPR036259">
    <property type="entry name" value="MFS_trans_sf"/>
</dbReference>
<feature type="transmembrane region" description="Helical" evidence="7">
    <location>
        <begin position="282"/>
        <end position="303"/>
    </location>
</feature>
<feature type="transmembrane region" description="Helical" evidence="7">
    <location>
        <begin position="323"/>
        <end position="342"/>
    </location>
</feature>
<feature type="region of interest" description="Disordered" evidence="6">
    <location>
        <begin position="1"/>
        <end position="20"/>
    </location>
</feature>
<keyword evidence="3 7" id="KW-0812">Transmembrane</keyword>
<dbReference type="EMBL" id="JABBWK010000023">
    <property type="protein sequence ID" value="KAG1901183.1"/>
    <property type="molecule type" value="Genomic_DNA"/>
</dbReference>
<evidence type="ECO:0000313" key="9">
    <source>
        <dbReference type="Proteomes" id="UP001195769"/>
    </source>
</evidence>
<evidence type="ECO:0000256" key="2">
    <source>
        <dbReference type="ARBA" id="ARBA00022448"/>
    </source>
</evidence>
<feature type="compositionally biased region" description="Acidic residues" evidence="6">
    <location>
        <begin position="1"/>
        <end position="10"/>
    </location>
</feature>
<organism evidence="8 9">
    <name type="scientific">Suillus fuscotomentosus</name>
    <dbReference type="NCBI Taxonomy" id="1912939"/>
    <lineage>
        <taxon>Eukaryota</taxon>
        <taxon>Fungi</taxon>
        <taxon>Dikarya</taxon>
        <taxon>Basidiomycota</taxon>
        <taxon>Agaricomycotina</taxon>
        <taxon>Agaricomycetes</taxon>
        <taxon>Agaricomycetidae</taxon>
        <taxon>Boletales</taxon>
        <taxon>Suillineae</taxon>
        <taxon>Suillaceae</taxon>
        <taxon>Suillus</taxon>
    </lineage>
</organism>
<feature type="transmembrane region" description="Helical" evidence="7">
    <location>
        <begin position="383"/>
        <end position="406"/>
    </location>
</feature>
<dbReference type="Proteomes" id="UP001195769">
    <property type="component" value="Unassembled WGS sequence"/>
</dbReference>
<evidence type="ECO:0000256" key="3">
    <source>
        <dbReference type="ARBA" id="ARBA00022692"/>
    </source>
</evidence>
<dbReference type="AlphaFoldDB" id="A0AAD4HLN6"/>
<dbReference type="GeneID" id="64671217"/>
<proteinExistence type="predicted"/>
<dbReference type="SUPFAM" id="SSF103473">
    <property type="entry name" value="MFS general substrate transporter"/>
    <property type="match status" value="1"/>
</dbReference>
<accession>A0AAD4HLN6</accession>
<feature type="transmembrane region" description="Helical" evidence="7">
    <location>
        <begin position="30"/>
        <end position="48"/>
    </location>
</feature>
<feature type="transmembrane region" description="Helical" evidence="7">
    <location>
        <begin position="154"/>
        <end position="176"/>
    </location>
</feature>
<comment type="caution">
    <text evidence="8">The sequence shown here is derived from an EMBL/GenBank/DDBJ whole genome shotgun (WGS) entry which is preliminary data.</text>
</comment>
<evidence type="ECO:0000313" key="8">
    <source>
        <dbReference type="EMBL" id="KAG1901183.1"/>
    </source>
</evidence>
<dbReference type="Gene3D" id="1.20.1250.20">
    <property type="entry name" value="MFS general substrate transporter like domains"/>
    <property type="match status" value="1"/>
</dbReference>
<protein>
    <submittedName>
        <fullName evidence="8">Major facilitator superfamily domain-containing protein</fullName>
    </submittedName>
</protein>
<feature type="transmembrane region" description="Helical" evidence="7">
    <location>
        <begin position="196"/>
        <end position="220"/>
    </location>
</feature>
<dbReference type="GO" id="GO:0016020">
    <property type="term" value="C:membrane"/>
    <property type="evidence" value="ECO:0007669"/>
    <property type="project" value="UniProtKB-SubCell"/>
</dbReference>
<feature type="transmembrane region" description="Helical" evidence="7">
    <location>
        <begin position="418"/>
        <end position="437"/>
    </location>
</feature>
<name>A0AAD4HLN6_9AGAM</name>
<keyword evidence="9" id="KW-1185">Reference proteome</keyword>
<feature type="transmembrane region" description="Helical" evidence="7">
    <location>
        <begin position="457"/>
        <end position="476"/>
    </location>
</feature>
<dbReference type="RefSeq" id="XP_041226758.1">
    <property type="nucleotide sequence ID" value="XM_041376919.1"/>
</dbReference>
<dbReference type="PANTHER" id="PTHR23504:SF15">
    <property type="entry name" value="MAJOR FACILITATOR SUPERFAMILY (MFS) PROFILE DOMAIN-CONTAINING PROTEIN"/>
    <property type="match status" value="1"/>
</dbReference>
<evidence type="ECO:0000256" key="7">
    <source>
        <dbReference type="SAM" id="Phobius"/>
    </source>
</evidence>
<evidence type="ECO:0000256" key="1">
    <source>
        <dbReference type="ARBA" id="ARBA00004141"/>
    </source>
</evidence>
<feature type="transmembrane region" description="Helical" evidence="7">
    <location>
        <begin position="97"/>
        <end position="115"/>
    </location>
</feature>
<gene>
    <name evidence="8" type="ORF">F5891DRAFT_979723</name>
</gene>
<feature type="transmembrane region" description="Helical" evidence="7">
    <location>
        <begin position="68"/>
        <end position="85"/>
    </location>
</feature>
<dbReference type="InterPro" id="IPR011701">
    <property type="entry name" value="MFS"/>
</dbReference>
<keyword evidence="5 7" id="KW-0472">Membrane</keyword>
<keyword evidence="4 7" id="KW-1133">Transmembrane helix</keyword>
<dbReference type="GO" id="GO:0022857">
    <property type="term" value="F:transmembrane transporter activity"/>
    <property type="evidence" value="ECO:0007669"/>
    <property type="project" value="InterPro"/>
</dbReference>
<evidence type="ECO:0000256" key="5">
    <source>
        <dbReference type="ARBA" id="ARBA00023136"/>
    </source>
</evidence>
<sequence length="619" mass="67895">MIPPQDDEETPLLQRPEQPTAKTSLPWDQFWIILLLEMPVFLSVRTLAPFIPQLIRDIGVTHGDESQVSYYIGILVMHTLTVFHWSRLSDYIGRKPVILTALLAHVLSLFSYGLSKTFLGLVVGRVVCAAFDPGDAVINTLLMDITDATNMPKAYSYMPIPVIIATTVGSLIGGLLSRPADRFPNIFGRSELLRTYPYLLPCSISAFFISIIWLVVYICLKECGHKSVSTRTPLRELVEGGFFGQSYSKSRQSSSNGIANPANPGEAQSKPLPLRALLTSKVLSVMASYTTMGLFHMAFSSILPIFYATPIELGGLSLDPPRIGALLAASGIIQGIFQLLLYARLHHHFGARTIYITGVSSGIPIVILFPVTNALARAYGIGMAVWLCAAIQLTLKTSLIMCFPCLTLFIRAAAPNRASLGATTGIAQVALAVGRIVGPASAASVFSYSLQEGHDAWLIYYFLIAIALLAVGPTSWTPYWGHPDIMEELESRPEWCLDLTFQHALLVLGYEFGDDRDVGHSALYHFATRRHTVADTPLQRIEGTELDWCLGATIAMVGDHARKVQCGVIAEVLPAQCGQVYGATNFELVPSTVVLFMDERRLPTSWNDFSSNKPEFPLR</sequence>
<evidence type="ECO:0000256" key="4">
    <source>
        <dbReference type="ARBA" id="ARBA00022989"/>
    </source>
</evidence>
<evidence type="ECO:0000256" key="6">
    <source>
        <dbReference type="SAM" id="MobiDB-lite"/>
    </source>
</evidence>
<dbReference type="Pfam" id="PF07690">
    <property type="entry name" value="MFS_1"/>
    <property type="match status" value="1"/>
</dbReference>
<comment type="subcellular location">
    <subcellularLocation>
        <location evidence="1">Membrane</location>
        <topology evidence="1">Multi-pass membrane protein</topology>
    </subcellularLocation>
</comment>
<feature type="transmembrane region" description="Helical" evidence="7">
    <location>
        <begin position="354"/>
        <end position="371"/>
    </location>
</feature>
<feature type="region of interest" description="Disordered" evidence="6">
    <location>
        <begin position="248"/>
        <end position="268"/>
    </location>
</feature>